<dbReference type="HOGENOM" id="CLU_068912_0_1_1"/>
<protein>
    <recommendedName>
        <fullName evidence="1">F-box domain-containing protein</fullName>
    </recommendedName>
</protein>
<feature type="domain" description="F-box" evidence="1">
    <location>
        <begin position="1"/>
        <end position="44"/>
    </location>
</feature>
<evidence type="ECO:0000313" key="2">
    <source>
        <dbReference type="EMBL" id="KIN95494.1"/>
    </source>
</evidence>
<reference evidence="2 3" key="1">
    <citation type="submission" date="2014-04" db="EMBL/GenBank/DDBJ databases">
        <authorList>
            <consortium name="DOE Joint Genome Institute"/>
            <person name="Kuo A."/>
            <person name="Kohler A."/>
            <person name="Costa M.D."/>
            <person name="Nagy L.G."/>
            <person name="Floudas D."/>
            <person name="Copeland A."/>
            <person name="Barry K.W."/>
            <person name="Cichocki N."/>
            <person name="Veneault-Fourrey C."/>
            <person name="LaButti K."/>
            <person name="Lindquist E.A."/>
            <person name="Lipzen A."/>
            <person name="Lundell T."/>
            <person name="Morin E."/>
            <person name="Murat C."/>
            <person name="Sun H."/>
            <person name="Tunlid A."/>
            <person name="Henrissat B."/>
            <person name="Grigoriev I.V."/>
            <person name="Hibbett D.S."/>
            <person name="Martin F."/>
            <person name="Nordberg H.P."/>
            <person name="Cantor M.N."/>
            <person name="Hua S.X."/>
        </authorList>
    </citation>
    <scope>NUCLEOTIDE SEQUENCE [LARGE SCALE GENOMIC DNA]</scope>
    <source>
        <strain evidence="2 3">Marx 270</strain>
    </source>
</reference>
<gene>
    <name evidence="2" type="ORF">M404DRAFT_62650</name>
</gene>
<dbReference type="Proteomes" id="UP000054217">
    <property type="component" value="Unassembled WGS sequence"/>
</dbReference>
<evidence type="ECO:0000313" key="3">
    <source>
        <dbReference type="Proteomes" id="UP000054217"/>
    </source>
</evidence>
<sequence>RLPLEIKRHILGYCNIQDITNLAQASAVLNGLAQDFVQHCLRLLTKPFFENTETLLGILRTCDAVVSGSCALHVLLPANETCWIPSDLDIYVSCRHMACLSVAHLVGTGYVVVRQRTVDAGPYGLSSIRSVVSFANDCQSIDVIVSSTAAAVSPIFEFHSTAVMNFISADHIFCAYPALTLHLMSLVN</sequence>
<dbReference type="InParanoid" id="A0A0C3N371"/>
<organism evidence="2 3">
    <name type="scientific">Pisolithus tinctorius Marx 270</name>
    <dbReference type="NCBI Taxonomy" id="870435"/>
    <lineage>
        <taxon>Eukaryota</taxon>
        <taxon>Fungi</taxon>
        <taxon>Dikarya</taxon>
        <taxon>Basidiomycota</taxon>
        <taxon>Agaricomycotina</taxon>
        <taxon>Agaricomycetes</taxon>
        <taxon>Agaricomycetidae</taxon>
        <taxon>Boletales</taxon>
        <taxon>Sclerodermatineae</taxon>
        <taxon>Pisolithaceae</taxon>
        <taxon>Pisolithus</taxon>
    </lineage>
</organism>
<dbReference type="InterPro" id="IPR036047">
    <property type="entry name" value="F-box-like_dom_sf"/>
</dbReference>
<name>A0A0C3N371_PISTI</name>
<proteinExistence type="predicted"/>
<feature type="non-terminal residue" evidence="2">
    <location>
        <position position="1"/>
    </location>
</feature>
<dbReference type="OrthoDB" id="3183574at2759"/>
<keyword evidence="3" id="KW-1185">Reference proteome</keyword>
<dbReference type="InterPro" id="IPR001810">
    <property type="entry name" value="F-box_dom"/>
</dbReference>
<dbReference type="EMBL" id="KN832066">
    <property type="protein sequence ID" value="KIN95494.1"/>
    <property type="molecule type" value="Genomic_DNA"/>
</dbReference>
<accession>A0A0C3N371</accession>
<dbReference type="PROSITE" id="PS50181">
    <property type="entry name" value="FBOX"/>
    <property type="match status" value="1"/>
</dbReference>
<evidence type="ECO:0000259" key="1">
    <source>
        <dbReference type="PROSITE" id="PS50181"/>
    </source>
</evidence>
<reference evidence="3" key="2">
    <citation type="submission" date="2015-01" db="EMBL/GenBank/DDBJ databases">
        <title>Evolutionary Origins and Diversification of the Mycorrhizal Mutualists.</title>
        <authorList>
            <consortium name="DOE Joint Genome Institute"/>
            <consortium name="Mycorrhizal Genomics Consortium"/>
            <person name="Kohler A."/>
            <person name="Kuo A."/>
            <person name="Nagy L.G."/>
            <person name="Floudas D."/>
            <person name="Copeland A."/>
            <person name="Barry K.W."/>
            <person name="Cichocki N."/>
            <person name="Veneault-Fourrey C."/>
            <person name="LaButti K."/>
            <person name="Lindquist E.A."/>
            <person name="Lipzen A."/>
            <person name="Lundell T."/>
            <person name="Morin E."/>
            <person name="Murat C."/>
            <person name="Riley R."/>
            <person name="Ohm R."/>
            <person name="Sun H."/>
            <person name="Tunlid A."/>
            <person name="Henrissat B."/>
            <person name="Grigoriev I.V."/>
            <person name="Hibbett D.S."/>
            <person name="Martin F."/>
        </authorList>
    </citation>
    <scope>NUCLEOTIDE SEQUENCE [LARGE SCALE GENOMIC DNA]</scope>
    <source>
        <strain evidence="3">Marx 270</strain>
    </source>
</reference>
<dbReference type="SUPFAM" id="SSF81383">
    <property type="entry name" value="F-box domain"/>
    <property type="match status" value="1"/>
</dbReference>
<dbReference type="AlphaFoldDB" id="A0A0C3N371"/>
<feature type="non-terminal residue" evidence="2">
    <location>
        <position position="188"/>
    </location>
</feature>